<evidence type="ECO:0000313" key="2">
    <source>
        <dbReference type="EMBL" id="GAA0672792.1"/>
    </source>
</evidence>
<dbReference type="EMBL" id="BAAADV010000003">
    <property type="protein sequence ID" value="GAA0672792.1"/>
    <property type="molecule type" value="Genomic_DNA"/>
</dbReference>
<dbReference type="PROSITE" id="PS50819">
    <property type="entry name" value="INTEIN_ENDONUCLEASE"/>
    <property type="match status" value="1"/>
</dbReference>
<sequence length="297" mass="34082">MTAEIRFGQNELGKNEINYMVAREQYSRDDCLTALRKARAILGESPSRRAYASLDIRPSPSVIYNRFGSWDDAKRKAGLEPCKDGRSCKDVDSRYFRKIDGVNSAYWLGFLFGDGSLMEREYSYRVQLTIHNQDEPHLRRFKQAIGAENELIEDGDCLSLRISDAKFAENLIENGFTTNKSYDGALPDIVSWDLKRAFVRGLADADGYFGVSKFTITDNTSKRLERLRDWIPVDYEIVHEEIDDRDWAYLRSSGKEDLLALYTWLFPAGKSTEPALGRKKDVAVDFIRNRHKAVLFS</sequence>
<dbReference type="RefSeq" id="WP_343773809.1">
    <property type="nucleotide sequence ID" value="NZ_BAAADV010000003.1"/>
</dbReference>
<proteinExistence type="predicted"/>
<dbReference type="Pfam" id="PF18780">
    <property type="entry name" value="HNH_repeat"/>
    <property type="match status" value="1"/>
</dbReference>
<evidence type="ECO:0000259" key="1">
    <source>
        <dbReference type="PROSITE" id="PS50819"/>
    </source>
</evidence>
<feature type="domain" description="DOD-type homing endonuclease" evidence="1">
    <location>
        <begin position="107"/>
        <end position="229"/>
    </location>
</feature>
<accession>A0AAV3TAB5</accession>
<protein>
    <recommendedName>
        <fullName evidence="1">DOD-type homing endonuclease domain-containing protein</fullName>
    </recommendedName>
</protein>
<dbReference type="Proteomes" id="UP001500420">
    <property type="component" value="Unassembled WGS sequence"/>
</dbReference>
<evidence type="ECO:0000313" key="3">
    <source>
        <dbReference type="Proteomes" id="UP001500420"/>
    </source>
</evidence>
<dbReference type="Gene3D" id="3.10.28.10">
    <property type="entry name" value="Homing endonucleases"/>
    <property type="match status" value="1"/>
</dbReference>
<comment type="caution">
    <text evidence="2">The sequence shown here is derived from an EMBL/GenBank/DDBJ whole genome shotgun (WGS) entry which is preliminary data.</text>
</comment>
<dbReference type="InterPro" id="IPR041025">
    <property type="entry name" value="HNH_repeat"/>
</dbReference>
<dbReference type="InterPro" id="IPR004042">
    <property type="entry name" value="Intein_endonuc_central"/>
</dbReference>
<keyword evidence="3" id="KW-1185">Reference proteome</keyword>
<dbReference type="GO" id="GO:0004519">
    <property type="term" value="F:endonuclease activity"/>
    <property type="evidence" value="ECO:0007669"/>
    <property type="project" value="InterPro"/>
</dbReference>
<dbReference type="InterPro" id="IPR027434">
    <property type="entry name" value="Homing_endonucl"/>
</dbReference>
<dbReference type="AlphaFoldDB" id="A0AAV3TAB5"/>
<name>A0AAV3TAB5_9EURY</name>
<organism evidence="2 3">
    <name type="scientific">Natronoarchaeum mannanilyticum</name>
    <dbReference type="NCBI Taxonomy" id="926360"/>
    <lineage>
        <taxon>Archaea</taxon>
        <taxon>Methanobacteriati</taxon>
        <taxon>Methanobacteriota</taxon>
        <taxon>Stenosarchaea group</taxon>
        <taxon>Halobacteria</taxon>
        <taxon>Halobacteriales</taxon>
        <taxon>Natronoarchaeaceae</taxon>
    </lineage>
</organism>
<reference evidence="2 3" key="1">
    <citation type="journal article" date="2019" name="Int. J. Syst. Evol. Microbiol.">
        <title>The Global Catalogue of Microorganisms (GCM) 10K type strain sequencing project: providing services to taxonomists for standard genome sequencing and annotation.</title>
        <authorList>
            <consortium name="The Broad Institute Genomics Platform"/>
            <consortium name="The Broad Institute Genome Sequencing Center for Infectious Disease"/>
            <person name="Wu L."/>
            <person name="Ma J."/>
        </authorList>
    </citation>
    <scope>NUCLEOTIDE SEQUENCE [LARGE SCALE GENOMIC DNA]</scope>
    <source>
        <strain evidence="2 3">JCM 16328</strain>
    </source>
</reference>
<dbReference type="SUPFAM" id="SSF55608">
    <property type="entry name" value="Homing endonucleases"/>
    <property type="match status" value="1"/>
</dbReference>
<gene>
    <name evidence="2" type="ORF">GCM10009020_19500</name>
</gene>